<reference evidence="4 5" key="1">
    <citation type="submission" date="2016-10" db="EMBL/GenBank/DDBJ databases">
        <title>Proteomics and genomics reveal pathogen-plant mechanisms compatible with a hemibiotrophic lifestyle of Diplodia corticola.</title>
        <authorList>
            <person name="Fernandes I."/>
            <person name="De Jonge R."/>
            <person name="Van De Peer Y."/>
            <person name="Devreese B."/>
            <person name="Alves A."/>
            <person name="Esteves A.C."/>
        </authorList>
    </citation>
    <scope>NUCLEOTIDE SEQUENCE [LARGE SCALE GENOMIC DNA]</scope>
    <source>
        <strain evidence="4 5">CBS 112549</strain>
    </source>
</reference>
<dbReference type="GO" id="GO:0008270">
    <property type="term" value="F:zinc ion binding"/>
    <property type="evidence" value="ECO:0007669"/>
    <property type="project" value="InterPro"/>
</dbReference>
<feature type="compositionally biased region" description="Low complexity" evidence="2">
    <location>
        <begin position="193"/>
        <end position="216"/>
    </location>
</feature>
<dbReference type="GO" id="GO:0000981">
    <property type="term" value="F:DNA-binding transcription factor activity, RNA polymerase II-specific"/>
    <property type="evidence" value="ECO:0007669"/>
    <property type="project" value="InterPro"/>
</dbReference>
<dbReference type="CDD" id="cd00067">
    <property type="entry name" value="GAL4"/>
    <property type="match status" value="1"/>
</dbReference>
<feature type="domain" description="Zn(2)-C6 fungal-type" evidence="3">
    <location>
        <begin position="13"/>
        <end position="43"/>
    </location>
</feature>
<comment type="caution">
    <text evidence="4">The sequence shown here is derived from an EMBL/GenBank/DDBJ whole genome shotgun (WGS) entry which is preliminary data.</text>
</comment>
<feature type="compositionally biased region" description="Low complexity" evidence="2">
    <location>
        <begin position="55"/>
        <end position="65"/>
    </location>
</feature>
<dbReference type="Proteomes" id="UP000183809">
    <property type="component" value="Unassembled WGS sequence"/>
</dbReference>
<sequence length="404" mass="43621">MESLGSGKVNSKACDQCYRCKVKCTMEQSGCARCRMTKGTCTYSLGKWMGRPKKSTSSSRRPTLTRARDEAGSRSRPHKRARSISSAEYVNDDDEDDDDHGEGRYAFGIQDADRRRHGPPTPNDSPHFWDVFSPAMLGMNASQSLVPYQMDDFANLHVDNGAFGSPMHNRPIMISPATTNEGETADAATISRIAPSTASSSSASQEQGEEGQAFAPLPSRCVGDGNGAAAPAGPEHQTFQPTPMEPINSPRCEALRMHFSHHETTHRCSCSRAALDSLDRLSTRRDGAGYVQCLEAVQLAFRTAEEMVLCALCAPGLVISKCCLLLSSAYELLNDVSIGSDHGEAAARSRVKEDIRRVKRRATMLFAGLGTLQDLDAPASPVLAGAQAEFLTGLAKAWGMLSEP</sequence>
<accession>A0A1J9S2C5</accession>
<gene>
    <name evidence="4" type="ORF">BKCO1_25000118</name>
</gene>
<dbReference type="STRING" id="236234.A0A1J9S2C5"/>
<feature type="region of interest" description="Disordered" evidence="2">
    <location>
        <begin position="193"/>
        <end position="247"/>
    </location>
</feature>
<feature type="compositionally biased region" description="Acidic residues" evidence="2">
    <location>
        <begin position="90"/>
        <end position="100"/>
    </location>
</feature>
<keyword evidence="4" id="KW-0238">DNA-binding</keyword>
<keyword evidence="1" id="KW-0539">Nucleus</keyword>
<name>A0A1J9S2C5_9PEZI</name>
<evidence type="ECO:0000259" key="3">
    <source>
        <dbReference type="PROSITE" id="PS50048"/>
    </source>
</evidence>
<organism evidence="4 5">
    <name type="scientific">Diplodia corticola</name>
    <dbReference type="NCBI Taxonomy" id="236234"/>
    <lineage>
        <taxon>Eukaryota</taxon>
        <taxon>Fungi</taxon>
        <taxon>Dikarya</taxon>
        <taxon>Ascomycota</taxon>
        <taxon>Pezizomycotina</taxon>
        <taxon>Dothideomycetes</taxon>
        <taxon>Dothideomycetes incertae sedis</taxon>
        <taxon>Botryosphaeriales</taxon>
        <taxon>Botryosphaeriaceae</taxon>
        <taxon>Diplodia</taxon>
    </lineage>
</organism>
<dbReference type="AlphaFoldDB" id="A0A1J9S2C5"/>
<proteinExistence type="predicted"/>
<dbReference type="Gene3D" id="4.10.240.10">
    <property type="entry name" value="Zn(2)-C6 fungal-type DNA-binding domain"/>
    <property type="match status" value="1"/>
</dbReference>
<dbReference type="EMBL" id="MNUE01000025">
    <property type="protein sequence ID" value="OJD34156.1"/>
    <property type="molecule type" value="Genomic_DNA"/>
</dbReference>
<evidence type="ECO:0000313" key="4">
    <source>
        <dbReference type="EMBL" id="OJD34156.1"/>
    </source>
</evidence>
<evidence type="ECO:0000256" key="2">
    <source>
        <dbReference type="SAM" id="MobiDB-lite"/>
    </source>
</evidence>
<evidence type="ECO:0000313" key="5">
    <source>
        <dbReference type="Proteomes" id="UP000183809"/>
    </source>
</evidence>
<evidence type="ECO:0000256" key="1">
    <source>
        <dbReference type="ARBA" id="ARBA00023242"/>
    </source>
</evidence>
<keyword evidence="5" id="KW-1185">Reference proteome</keyword>
<dbReference type="SUPFAM" id="SSF57701">
    <property type="entry name" value="Zn2/Cys6 DNA-binding domain"/>
    <property type="match status" value="1"/>
</dbReference>
<dbReference type="InterPro" id="IPR036864">
    <property type="entry name" value="Zn2-C6_fun-type_DNA-bd_sf"/>
</dbReference>
<feature type="region of interest" description="Disordered" evidence="2">
    <location>
        <begin position="50"/>
        <end position="127"/>
    </location>
</feature>
<dbReference type="RefSeq" id="XP_020130416.1">
    <property type="nucleotide sequence ID" value="XM_020273223.1"/>
</dbReference>
<dbReference type="PROSITE" id="PS50048">
    <property type="entry name" value="ZN2_CY6_FUNGAL_2"/>
    <property type="match status" value="1"/>
</dbReference>
<protein>
    <submittedName>
        <fullName evidence="4">Zn2 cys6 dna-binding protein</fullName>
    </submittedName>
</protein>
<dbReference type="InterPro" id="IPR001138">
    <property type="entry name" value="Zn2Cys6_DnaBD"/>
</dbReference>
<dbReference type="GeneID" id="31013483"/>
<dbReference type="GO" id="GO:0003677">
    <property type="term" value="F:DNA binding"/>
    <property type="evidence" value="ECO:0007669"/>
    <property type="project" value="UniProtKB-KW"/>
</dbReference>
<dbReference type="OrthoDB" id="4356994at2759"/>